<keyword evidence="2" id="KW-1133">Transmembrane helix</keyword>
<dbReference type="KEGG" id="tpol:Mal48_39280"/>
<accession>A0A517QSQ3</accession>
<feature type="transmembrane region" description="Helical" evidence="2">
    <location>
        <begin position="29"/>
        <end position="46"/>
    </location>
</feature>
<name>A0A517QSQ3_9PLAN</name>
<proteinExistence type="predicted"/>
<gene>
    <name evidence="3" type="ORF">Mal48_39280</name>
</gene>
<keyword evidence="2" id="KW-0812">Transmembrane</keyword>
<evidence type="ECO:0000256" key="2">
    <source>
        <dbReference type="SAM" id="Phobius"/>
    </source>
</evidence>
<dbReference type="AlphaFoldDB" id="A0A517QSQ3"/>
<feature type="region of interest" description="Disordered" evidence="1">
    <location>
        <begin position="233"/>
        <end position="263"/>
    </location>
</feature>
<protein>
    <submittedName>
        <fullName evidence="3">Colicin V production protein</fullName>
    </submittedName>
</protein>
<evidence type="ECO:0000256" key="1">
    <source>
        <dbReference type="SAM" id="MobiDB-lite"/>
    </source>
</evidence>
<evidence type="ECO:0000313" key="4">
    <source>
        <dbReference type="Proteomes" id="UP000315724"/>
    </source>
</evidence>
<keyword evidence="2" id="KW-0472">Membrane</keyword>
<dbReference type="Proteomes" id="UP000315724">
    <property type="component" value="Chromosome"/>
</dbReference>
<evidence type="ECO:0000313" key="3">
    <source>
        <dbReference type="EMBL" id="QDT34660.1"/>
    </source>
</evidence>
<feature type="transmembrane region" description="Helical" evidence="2">
    <location>
        <begin position="92"/>
        <end position="112"/>
    </location>
</feature>
<feature type="transmembrane region" description="Helical" evidence="2">
    <location>
        <begin position="132"/>
        <end position="153"/>
    </location>
</feature>
<feature type="compositionally biased region" description="Gly residues" evidence="1">
    <location>
        <begin position="250"/>
        <end position="263"/>
    </location>
</feature>
<keyword evidence="4" id="KW-1185">Reference proteome</keyword>
<sequence>MLFTTRQILQTNSKDAQNRTQLIKDIESMINFLLLAILIGVTYFVANEGPQGAAISLFAVIFAGLIAMNFFEPLAEFIASSLGNSFEWQNRSDIIAMLLLFAGGVTLIRVMGDNLFPTYAEVNPMFYEVSRWGLGLFTGYITMAILLTSLHVAPLPREFIGFTPEGNNFLSITAPDREWLAFTQYVSEKSMKRSGNRIFDGAEFPSNPTDVSTQRIWASFPIRYAARRELYTTGGRPPVQSGPPPIGQPQQGGGVPSGGAGGF</sequence>
<dbReference type="EMBL" id="CP036267">
    <property type="protein sequence ID" value="QDT34660.1"/>
    <property type="molecule type" value="Genomic_DNA"/>
</dbReference>
<feature type="transmembrane region" description="Helical" evidence="2">
    <location>
        <begin position="52"/>
        <end position="71"/>
    </location>
</feature>
<organism evidence="3 4">
    <name type="scientific">Thalassoglobus polymorphus</name>
    <dbReference type="NCBI Taxonomy" id="2527994"/>
    <lineage>
        <taxon>Bacteria</taxon>
        <taxon>Pseudomonadati</taxon>
        <taxon>Planctomycetota</taxon>
        <taxon>Planctomycetia</taxon>
        <taxon>Planctomycetales</taxon>
        <taxon>Planctomycetaceae</taxon>
        <taxon>Thalassoglobus</taxon>
    </lineage>
</organism>
<reference evidence="3 4" key="1">
    <citation type="submission" date="2019-02" db="EMBL/GenBank/DDBJ databases">
        <title>Deep-cultivation of Planctomycetes and their phenomic and genomic characterization uncovers novel biology.</title>
        <authorList>
            <person name="Wiegand S."/>
            <person name="Jogler M."/>
            <person name="Boedeker C."/>
            <person name="Pinto D."/>
            <person name="Vollmers J."/>
            <person name="Rivas-Marin E."/>
            <person name="Kohn T."/>
            <person name="Peeters S.H."/>
            <person name="Heuer A."/>
            <person name="Rast P."/>
            <person name="Oberbeckmann S."/>
            <person name="Bunk B."/>
            <person name="Jeske O."/>
            <person name="Meyerdierks A."/>
            <person name="Storesund J.E."/>
            <person name="Kallscheuer N."/>
            <person name="Luecker S."/>
            <person name="Lage O.M."/>
            <person name="Pohl T."/>
            <person name="Merkel B.J."/>
            <person name="Hornburger P."/>
            <person name="Mueller R.-W."/>
            <person name="Bruemmer F."/>
            <person name="Labrenz M."/>
            <person name="Spormann A.M."/>
            <person name="Op den Camp H."/>
            <person name="Overmann J."/>
            <person name="Amann R."/>
            <person name="Jetten M.S.M."/>
            <person name="Mascher T."/>
            <person name="Medema M.H."/>
            <person name="Devos D.P."/>
            <person name="Kaster A.-K."/>
            <person name="Ovreas L."/>
            <person name="Rohde M."/>
            <person name="Galperin M.Y."/>
            <person name="Jogler C."/>
        </authorList>
    </citation>
    <scope>NUCLEOTIDE SEQUENCE [LARGE SCALE GENOMIC DNA]</scope>
    <source>
        <strain evidence="3 4">Mal48</strain>
    </source>
</reference>